<evidence type="ECO:0000313" key="2">
    <source>
        <dbReference type="EMBL" id="CDQ59461.1"/>
    </source>
</evidence>
<evidence type="ECO:0008006" key="4">
    <source>
        <dbReference type="Google" id="ProtNLM"/>
    </source>
</evidence>
<dbReference type="PANTHER" id="PTHR21740:SF3">
    <property type="entry name" value="NCK-ASSOCIATED PROTEIN 5-LIKE"/>
    <property type="match status" value="1"/>
</dbReference>
<evidence type="ECO:0000313" key="3">
    <source>
        <dbReference type="Proteomes" id="UP000193380"/>
    </source>
</evidence>
<reference evidence="2" key="1">
    <citation type="journal article" date="2014" name="Nat. Commun.">
        <title>The rainbow trout genome provides novel insights into evolution after whole-genome duplication in vertebrates.</title>
        <authorList>
            <person name="Berthelot C."/>
            <person name="Brunet F."/>
            <person name="Chalopin D."/>
            <person name="Juanchich A."/>
            <person name="Bernard M."/>
            <person name="Noel B."/>
            <person name="Bento P."/>
            <person name="Da Silva C."/>
            <person name="Labadie K."/>
            <person name="Alberti A."/>
            <person name="Aury J.M."/>
            <person name="Louis A."/>
            <person name="Dehais P."/>
            <person name="Bardou P."/>
            <person name="Montfort J."/>
            <person name="Klopp C."/>
            <person name="Cabau C."/>
            <person name="Gaspin C."/>
            <person name="Thorgaard G.H."/>
            <person name="Boussaha M."/>
            <person name="Quillet E."/>
            <person name="Guyomard R."/>
            <person name="Galiana D."/>
            <person name="Bobe J."/>
            <person name="Volff J.N."/>
            <person name="Genet C."/>
            <person name="Wincker P."/>
            <person name="Jaillon O."/>
            <person name="Roest Crollius H."/>
            <person name="Guiguen Y."/>
        </authorList>
    </citation>
    <scope>NUCLEOTIDE SEQUENCE [LARGE SCALE GENOMIC DNA]</scope>
</reference>
<feature type="compositionally biased region" description="Basic and acidic residues" evidence="1">
    <location>
        <begin position="161"/>
        <end position="172"/>
    </location>
</feature>
<dbReference type="STRING" id="8022.A0A060VXD6"/>
<dbReference type="EMBL" id="FR904326">
    <property type="protein sequence ID" value="CDQ59461.1"/>
    <property type="molecule type" value="Genomic_DNA"/>
</dbReference>
<organism evidence="2 3">
    <name type="scientific">Oncorhynchus mykiss</name>
    <name type="common">Rainbow trout</name>
    <name type="synonym">Salmo gairdneri</name>
    <dbReference type="NCBI Taxonomy" id="8022"/>
    <lineage>
        <taxon>Eukaryota</taxon>
        <taxon>Metazoa</taxon>
        <taxon>Chordata</taxon>
        <taxon>Craniata</taxon>
        <taxon>Vertebrata</taxon>
        <taxon>Euteleostomi</taxon>
        <taxon>Actinopterygii</taxon>
        <taxon>Neopterygii</taxon>
        <taxon>Teleostei</taxon>
        <taxon>Protacanthopterygii</taxon>
        <taxon>Salmoniformes</taxon>
        <taxon>Salmonidae</taxon>
        <taxon>Salmoninae</taxon>
        <taxon>Oncorhynchus</taxon>
    </lineage>
</organism>
<reference evidence="2" key="2">
    <citation type="submission" date="2014-03" db="EMBL/GenBank/DDBJ databases">
        <authorList>
            <person name="Genoscope - CEA"/>
        </authorList>
    </citation>
    <scope>NUCLEOTIDE SEQUENCE</scope>
</reference>
<dbReference type="InterPro" id="IPR026163">
    <property type="entry name" value="Nckap5l"/>
</dbReference>
<evidence type="ECO:0000256" key="1">
    <source>
        <dbReference type="SAM" id="MobiDB-lite"/>
    </source>
</evidence>
<dbReference type="GO" id="GO:0001578">
    <property type="term" value="P:microtubule bundle formation"/>
    <property type="evidence" value="ECO:0007669"/>
    <property type="project" value="TreeGrafter"/>
</dbReference>
<sequence length="203" mass="21798">MRGAGAEHGSSGSPGRVGRRARTLDREPSSLEQCYQPHREMTTPVLYGSVLEGKGMNRQTAGVIHEDKEAYGAHMLSPHSKTWTFPNLKSAAGPTEVYLAMEEEVETAPYGSPFRGKACGPSVSRNMDPSSLPVPAQTGLSRRGKIRSTPSAPEMGLGRETGLELVRERPEEALSPSRPQVLETPESLSDSLYDSLSSCGSQG</sequence>
<dbReference type="AlphaFoldDB" id="A0A060VXD6"/>
<dbReference type="GO" id="GO:0035371">
    <property type="term" value="C:microtubule plus-end"/>
    <property type="evidence" value="ECO:0007669"/>
    <property type="project" value="TreeGrafter"/>
</dbReference>
<accession>A0A060VXD6</accession>
<dbReference type="GO" id="GO:0007019">
    <property type="term" value="P:microtubule depolymerization"/>
    <property type="evidence" value="ECO:0007669"/>
    <property type="project" value="TreeGrafter"/>
</dbReference>
<feature type="region of interest" description="Disordered" evidence="1">
    <location>
        <begin position="110"/>
        <end position="203"/>
    </location>
</feature>
<proteinExistence type="predicted"/>
<protein>
    <recommendedName>
        <fullName evidence="4">Nck-associated protein 5 C-terminal domain-containing protein</fullName>
    </recommendedName>
</protein>
<dbReference type="Proteomes" id="UP000193380">
    <property type="component" value="Unassembled WGS sequence"/>
</dbReference>
<dbReference type="PANTHER" id="PTHR21740">
    <property type="entry name" value="NCK-ASSOCIATED PROTEIN 5"/>
    <property type="match status" value="1"/>
</dbReference>
<feature type="compositionally biased region" description="Low complexity" evidence="1">
    <location>
        <begin position="187"/>
        <end position="203"/>
    </location>
</feature>
<dbReference type="PaxDb" id="8022-A0A060VXD6"/>
<gene>
    <name evidence="2" type="ORF">GSONMT00079960001</name>
</gene>
<feature type="region of interest" description="Disordered" evidence="1">
    <location>
        <begin position="1"/>
        <end position="39"/>
    </location>
</feature>
<name>A0A060VXD6_ONCMY</name>